<dbReference type="Pfam" id="PF17642">
    <property type="entry name" value="TssD"/>
    <property type="match status" value="1"/>
</dbReference>
<name>A0ABP6UNZ8_9FLAO</name>
<dbReference type="Proteomes" id="UP001500459">
    <property type="component" value="Unassembled WGS sequence"/>
</dbReference>
<evidence type="ECO:0008006" key="3">
    <source>
        <dbReference type="Google" id="ProtNLM"/>
    </source>
</evidence>
<reference evidence="2" key="1">
    <citation type="journal article" date="2019" name="Int. J. Syst. Evol. Microbiol.">
        <title>The Global Catalogue of Microorganisms (GCM) 10K type strain sequencing project: providing services to taxonomists for standard genome sequencing and annotation.</title>
        <authorList>
            <consortium name="The Broad Institute Genomics Platform"/>
            <consortium name="The Broad Institute Genome Sequencing Center for Infectious Disease"/>
            <person name="Wu L."/>
            <person name="Ma J."/>
        </authorList>
    </citation>
    <scope>NUCLEOTIDE SEQUENCE [LARGE SCALE GENOMIC DNA]</scope>
    <source>
        <strain evidence="2">JCM 17106</strain>
    </source>
</reference>
<dbReference type="InterPro" id="IPR041408">
    <property type="entry name" value="Hcp_Tssd"/>
</dbReference>
<organism evidence="1 2">
    <name type="scientific">Aquimarina addita</name>
    <dbReference type="NCBI Taxonomy" id="870485"/>
    <lineage>
        <taxon>Bacteria</taxon>
        <taxon>Pseudomonadati</taxon>
        <taxon>Bacteroidota</taxon>
        <taxon>Flavobacteriia</taxon>
        <taxon>Flavobacteriales</taxon>
        <taxon>Flavobacteriaceae</taxon>
        <taxon>Aquimarina</taxon>
    </lineage>
</organism>
<evidence type="ECO:0000313" key="2">
    <source>
        <dbReference type="Proteomes" id="UP001500459"/>
    </source>
</evidence>
<protein>
    <recommendedName>
        <fullName evidence="3">Type VI secretion system needle protein Hcp</fullName>
    </recommendedName>
</protein>
<sequence length="131" mass="14894">MSFLAKLDLDGEEINILDCSFTFRQDTDYTGRPCAKPQGGQISLLIESTSKTDFLEWMISPSIVKKGIITFFRRDNMSSLKNVEFSEAYCIEYSEHFNADSDKPLQIHLLLSAKEISVKGTTFINNWPSKV</sequence>
<proteinExistence type="predicted"/>
<dbReference type="RefSeq" id="WP_344929190.1">
    <property type="nucleotide sequence ID" value="NZ_BAABCW010000015.1"/>
</dbReference>
<accession>A0ABP6UNZ8</accession>
<dbReference type="EMBL" id="BAABCW010000015">
    <property type="protein sequence ID" value="GAA3515790.1"/>
    <property type="molecule type" value="Genomic_DNA"/>
</dbReference>
<evidence type="ECO:0000313" key="1">
    <source>
        <dbReference type="EMBL" id="GAA3515790.1"/>
    </source>
</evidence>
<keyword evidence="2" id="KW-1185">Reference proteome</keyword>
<gene>
    <name evidence="1" type="ORF">GCM10022393_32210</name>
</gene>
<comment type="caution">
    <text evidence="1">The sequence shown here is derived from an EMBL/GenBank/DDBJ whole genome shotgun (WGS) entry which is preliminary data.</text>
</comment>